<comment type="caution">
    <text evidence="6">The sequence shown here is derived from an EMBL/GenBank/DDBJ whole genome shotgun (WGS) entry which is preliminary data.</text>
</comment>
<dbReference type="PRINTS" id="PR00421">
    <property type="entry name" value="THIOREDOXIN"/>
</dbReference>
<dbReference type="Pfam" id="PF00085">
    <property type="entry name" value="Thioredoxin"/>
    <property type="match status" value="1"/>
</dbReference>
<dbReference type="STRING" id="6265.A0A0B2W1E2"/>
<evidence type="ECO:0000256" key="1">
    <source>
        <dbReference type="ARBA" id="ARBA00022448"/>
    </source>
</evidence>
<organism evidence="6 7">
    <name type="scientific">Toxocara canis</name>
    <name type="common">Canine roundworm</name>
    <dbReference type="NCBI Taxonomy" id="6265"/>
    <lineage>
        <taxon>Eukaryota</taxon>
        <taxon>Metazoa</taxon>
        <taxon>Ecdysozoa</taxon>
        <taxon>Nematoda</taxon>
        <taxon>Chromadorea</taxon>
        <taxon>Rhabditida</taxon>
        <taxon>Spirurina</taxon>
        <taxon>Ascaridomorpha</taxon>
        <taxon>Ascaridoidea</taxon>
        <taxon>Toxocaridae</taxon>
        <taxon>Toxocara</taxon>
    </lineage>
</organism>
<proteinExistence type="predicted"/>
<evidence type="ECO:0000256" key="3">
    <source>
        <dbReference type="ARBA" id="ARBA00023157"/>
    </source>
</evidence>
<gene>
    <name evidence="6" type="primary">trx-2</name>
    <name evidence="6" type="ORF">Tcan_10026</name>
</gene>
<keyword evidence="4" id="KW-0676">Redox-active center</keyword>
<evidence type="ECO:0000259" key="5">
    <source>
        <dbReference type="PROSITE" id="PS51352"/>
    </source>
</evidence>
<sequence length="215" mass="23849">MNLPFSVKLLTAISVVALKWKRESWSWPSKKAAMLRAQLRMLLSPLLPMASSECLSAACKLGTSSASTYVNRLLLLKSNKLTPSSCSARNLLMSRTYCSDENAEKPSYIFKVENDEEFTEKVISSPIPVLVDFYADWCGPCKMLAPRIEAKVIGRHGLLSLAKVNVDYAADLAMDYEVRAVPTVIAFKSGEPVDRFEGDHGDAHLDQFIDNLLQS</sequence>
<keyword evidence="2" id="KW-0249">Electron transport</keyword>
<reference evidence="6 7" key="1">
    <citation type="submission" date="2014-11" db="EMBL/GenBank/DDBJ databases">
        <title>Genetic blueprint of the zoonotic pathogen Toxocara canis.</title>
        <authorList>
            <person name="Zhu X.-Q."/>
            <person name="Korhonen P.K."/>
            <person name="Cai H."/>
            <person name="Young N.D."/>
            <person name="Nejsum P."/>
            <person name="von Samson-Himmelstjerna G."/>
            <person name="Boag P.R."/>
            <person name="Tan P."/>
            <person name="Li Q."/>
            <person name="Min J."/>
            <person name="Yang Y."/>
            <person name="Wang X."/>
            <person name="Fang X."/>
            <person name="Hall R.S."/>
            <person name="Hofmann A."/>
            <person name="Sternberg P.W."/>
            <person name="Jex A.R."/>
            <person name="Gasser R.B."/>
        </authorList>
    </citation>
    <scope>NUCLEOTIDE SEQUENCE [LARGE SCALE GENOMIC DNA]</scope>
    <source>
        <strain evidence="6">PN_DK_2014</strain>
    </source>
</reference>
<keyword evidence="3" id="KW-1015">Disulfide bond</keyword>
<dbReference type="PANTHER" id="PTHR45663">
    <property type="entry name" value="GEO12009P1"/>
    <property type="match status" value="1"/>
</dbReference>
<dbReference type="PANTHER" id="PTHR45663:SF11">
    <property type="entry name" value="GEO12009P1"/>
    <property type="match status" value="1"/>
</dbReference>
<dbReference type="Gene3D" id="3.40.30.10">
    <property type="entry name" value="Glutaredoxin"/>
    <property type="match status" value="1"/>
</dbReference>
<dbReference type="EMBL" id="JPKZ01000334">
    <property type="protein sequence ID" value="KHN87773.1"/>
    <property type="molecule type" value="Genomic_DNA"/>
</dbReference>
<evidence type="ECO:0000313" key="7">
    <source>
        <dbReference type="Proteomes" id="UP000031036"/>
    </source>
</evidence>
<dbReference type="PROSITE" id="PS51352">
    <property type="entry name" value="THIOREDOXIN_2"/>
    <property type="match status" value="1"/>
</dbReference>
<protein>
    <submittedName>
        <fullName evidence="6">Putative thioredoxin-2</fullName>
    </submittedName>
</protein>
<dbReference type="SUPFAM" id="SSF52833">
    <property type="entry name" value="Thioredoxin-like"/>
    <property type="match status" value="1"/>
</dbReference>
<dbReference type="PROSITE" id="PS00194">
    <property type="entry name" value="THIOREDOXIN_1"/>
    <property type="match status" value="1"/>
</dbReference>
<name>A0A0B2W1E2_TOXCA</name>
<evidence type="ECO:0000313" key="6">
    <source>
        <dbReference type="EMBL" id="KHN87773.1"/>
    </source>
</evidence>
<dbReference type="InterPro" id="IPR017937">
    <property type="entry name" value="Thioredoxin_CS"/>
</dbReference>
<dbReference type="GO" id="GO:0015035">
    <property type="term" value="F:protein-disulfide reductase activity"/>
    <property type="evidence" value="ECO:0007669"/>
    <property type="project" value="TreeGrafter"/>
</dbReference>
<feature type="domain" description="Thioredoxin" evidence="5">
    <location>
        <begin position="99"/>
        <end position="214"/>
    </location>
</feature>
<keyword evidence="7" id="KW-1185">Reference proteome</keyword>
<dbReference type="OrthoDB" id="19690at2759"/>
<dbReference type="FunFam" id="3.40.30.10:FF:000001">
    <property type="entry name" value="Thioredoxin"/>
    <property type="match status" value="1"/>
</dbReference>
<dbReference type="GO" id="GO:0005737">
    <property type="term" value="C:cytoplasm"/>
    <property type="evidence" value="ECO:0007669"/>
    <property type="project" value="TreeGrafter"/>
</dbReference>
<evidence type="ECO:0000256" key="4">
    <source>
        <dbReference type="ARBA" id="ARBA00023284"/>
    </source>
</evidence>
<dbReference type="CDD" id="cd02947">
    <property type="entry name" value="TRX_family"/>
    <property type="match status" value="1"/>
</dbReference>
<evidence type="ECO:0000256" key="2">
    <source>
        <dbReference type="ARBA" id="ARBA00022982"/>
    </source>
</evidence>
<dbReference type="InterPro" id="IPR013766">
    <property type="entry name" value="Thioredoxin_domain"/>
</dbReference>
<accession>A0A0B2W1E2</accession>
<dbReference type="InterPro" id="IPR036249">
    <property type="entry name" value="Thioredoxin-like_sf"/>
</dbReference>
<dbReference type="AlphaFoldDB" id="A0A0B2W1E2"/>
<dbReference type="Proteomes" id="UP000031036">
    <property type="component" value="Unassembled WGS sequence"/>
</dbReference>
<keyword evidence="1" id="KW-0813">Transport</keyword>